<gene>
    <name evidence="10" type="ORF">OD750_022650</name>
</gene>
<evidence type="ECO:0000256" key="7">
    <source>
        <dbReference type="ARBA" id="ARBA00060749"/>
    </source>
</evidence>
<reference evidence="10" key="1">
    <citation type="submission" date="2023-02" db="EMBL/GenBank/DDBJ databases">
        <title>Tahibacter soli sp. nov. isolated from soil.</title>
        <authorList>
            <person name="Baek J.H."/>
            <person name="Lee J.K."/>
            <person name="Choi D.G."/>
            <person name="Jeon C.O."/>
        </authorList>
    </citation>
    <scope>NUCLEOTIDE SEQUENCE</scope>
    <source>
        <strain evidence="10">BL</strain>
    </source>
</reference>
<comment type="cofactor">
    <cofactor evidence="9">
        <name>a divalent metal cation</name>
        <dbReference type="ChEBI" id="CHEBI:60240"/>
    </cofactor>
</comment>
<evidence type="ECO:0000256" key="4">
    <source>
        <dbReference type="ARBA" id="ARBA00023080"/>
    </source>
</evidence>
<dbReference type="PIRSF" id="PIRSF006305">
    <property type="entry name" value="Maf"/>
    <property type="match status" value="1"/>
</dbReference>
<feature type="site" description="Important for substrate specificity" evidence="9">
    <location>
        <position position="78"/>
    </location>
</feature>
<accession>A0A9X3YP98</accession>
<comment type="catalytic activity">
    <reaction evidence="5 9">
        <text>N(7)-methyl-GTP + H2O = N(7)-methyl-GMP + diphosphate + H(+)</text>
        <dbReference type="Rhea" id="RHEA:58744"/>
        <dbReference type="ChEBI" id="CHEBI:15377"/>
        <dbReference type="ChEBI" id="CHEBI:15378"/>
        <dbReference type="ChEBI" id="CHEBI:33019"/>
        <dbReference type="ChEBI" id="CHEBI:58285"/>
        <dbReference type="ChEBI" id="CHEBI:87133"/>
    </reaction>
</comment>
<dbReference type="AlphaFoldDB" id="A0A9X3YP98"/>
<feature type="active site" description="Proton acceptor" evidence="9">
    <location>
        <position position="77"/>
    </location>
</feature>
<comment type="subcellular location">
    <subcellularLocation>
        <location evidence="1 9">Cytoplasm</location>
    </subcellularLocation>
</comment>
<evidence type="ECO:0000256" key="6">
    <source>
        <dbReference type="ARBA" id="ARBA00053369"/>
    </source>
</evidence>
<evidence type="ECO:0000256" key="8">
    <source>
        <dbReference type="ARBA" id="ARBA00068163"/>
    </source>
</evidence>
<proteinExistence type="inferred from homology"/>
<evidence type="ECO:0000313" key="10">
    <source>
        <dbReference type="EMBL" id="MDC8015347.1"/>
    </source>
</evidence>
<dbReference type="PANTHER" id="PTHR43213:SF10">
    <property type="entry name" value="7-METHYL-GTP PYROPHOSPHATASE"/>
    <property type="match status" value="1"/>
</dbReference>
<dbReference type="Pfam" id="PF02545">
    <property type="entry name" value="Maf"/>
    <property type="match status" value="1"/>
</dbReference>
<organism evidence="10 11">
    <name type="scientific">Tahibacter soli</name>
    <dbReference type="NCBI Taxonomy" id="2983605"/>
    <lineage>
        <taxon>Bacteria</taxon>
        <taxon>Pseudomonadati</taxon>
        <taxon>Pseudomonadota</taxon>
        <taxon>Gammaproteobacteria</taxon>
        <taxon>Lysobacterales</taxon>
        <taxon>Rhodanobacteraceae</taxon>
        <taxon>Tahibacter</taxon>
    </lineage>
</organism>
<dbReference type="NCBIfam" id="TIGR00172">
    <property type="entry name" value="maf"/>
    <property type="match status" value="1"/>
</dbReference>
<keyword evidence="3 9" id="KW-0378">Hydrolase</keyword>
<dbReference type="EMBL" id="JAOVZO020000020">
    <property type="protein sequence ID" value="MDC8015347.1"/>
    <property type="molecule type" value="Genomic_DNA"/>
</dbReference>
<evidence type="ECO:0000256" key="5">
    <source>
        <dbReference type="ARBA" id="ARBA00050213"/>
    </source>
</evidence>
<dbReference type="GO" id="GO:0005737">
    <property type="term" value="C:cytoplasm"/>
    <property type="evidence" value="ECO:0007669"/>
    <property type="project" value="UniProtKB-SubCell"/>
</dbReference>
<dbReference type="SUPFAM" id="SSF52972">
    <property type="entry name" value="ITPase-like"/>
    <property type="match status" value="1"/>
</dbReference>
<dbReference type="PANTHER" id="PTHR43213">
    <property type="entry name" value="BIFUNCTIONAL DTTP/UTP PYROPHOSPHATASE/METHYLTRANSFERASE PROTEIN-RELATED"/>
    <property type="match status" value="1"/>
</dbReference>
<dbReference type="Proteomes" id="UP001139971">
    <property type="component" value="Unassembled WGS sequence"/>
</dbReference>
<dbReference type="InterPro" id="IPR003697">
    <property type="entry name" value="Maf-like"/>
</dbReference>
<feature type="site" description="Important for substrate specificity" evidence="9">
    <location>
        <position position="164"/>
    </location>
</feature>
<protein>
    <recommendedName>
        <fullName evidence="8 9">7-methyl-GTP pyrophosphatase</fullName>
        <shortName evidence="9">m(7)GTP pyrophosphatase</shortName>
        <ecNumber evidence="9">3.6.1.-</ecNumber>
    </recommendedName>
</protein>
<evidence type="ECO:0000256" key="1">
    <source>
        <dbReference type="ARBA" id="ARBA00004496"/>
    </source>
</evidence>
<name>A0A9X3YP98_9GAMM</name>
<dbReference type="Gene3D" id="3.90.950.10">
    <property type="match status" value="1"/>
</dbReference>
<dbReference type="InterPro" id="IPR029001">
    <property type="entry name" value="ITPase-like_fam"/>
</dbReference>
<evidence type="ECO:0000256" key="3">
    <source>
        <dbReference type="ARBA" id="ARBA00022801"/>
    </source>
</evidence>
<dbReference type="GO" id="GO:0009117">
    <property type="term" value="P:nucleotide metabolic process"/>
    <property type="evidence" value="ECO:0007669"/>
    <property type="project" value="UniProtKB-KW"/>
</dbReference>
<evidence type="ECO:0000256" key="2">
    <source>
        <dbReference type="ARBA" id="ARBA00022490"/>
    </source>
</evidence>
<dbReference type="RefSeq" id="WP_263544356.1">
    <property type="nucleotide sequence ID" value="NZ_JAOVZO020000020.1"/>
</dbReference>
<feature type="site" description="Important for substrate specificity" evidence="9">
    <location>
        <position position="20"/>
    </location>
</feature>
<sequence>MTTPVSLDNVDLVLGSTSRYRADLLRRLTPRFRQVAPHVDETRLDGEAPRALATRLARAKAHAVAQTSPGALVIGSDQVAAFDDRVLGKPGTVENARAQLAACGGRSVEFFTALALVDARGSEARVFEALDVTRVAFRALTAHEIERYVERENPLDCAGSFKSEGLGIALFERIENDDPSALVGLPLIALARLLREAGVEVL</sequence>
<evidence type="ECO:0000256" key="9">
    <source>
        <dbReference type="HAMAP-Rule" id="MF_00528"/>
    </source>
</evidence>
<dbReference type="CDD" id="cd00555">
    <property type="entry name" value="Maf"/>
    <property type="match status" value="1"/>
</dbReference>
<dbReference type="HAMAP" id="MF_00528">
    <property type="entry name" value="Maf"/>
    <property type="match status" value="1"/>
</dbReference>
<keyword evidence="4 9" id="KW-0546">Nucleotide metabolism</keyword>
<comment type="similarity">
    <text evidence="7 9">Belongs to the Maf family. YceF subfamily.</text>
</comment>
<dbReference type="FunFam" id="3.90.950.10:FF:000005">
    <property type="entry name" value="7-methyl-GTP pyrophosphatase"/>
    <property type="match status" value="1"/>
</dbReference>
<comment type="caution">
    <text evidence="10">The sequence shown here is derived from an EMBL/GenBank/DDBJ whole genome shotgun (WGS) entry which is preliminary data.</text>
</comment>
<dbReference type="EC" id="3.6.1.-" evidence="9"/>
<keyword evidence="11" id="KW-1185">Reference proteome</keyword>
<comment type="caution">
    <text evidence="9">Lacks conserved residue(s) required for the propagation of feature annotation.</text>
</comment>
<comment type="function">
    <text evidence="6 9">Nucleoside triphosphate pyrophosphatase that hydrolyzes 7-methyl-GTP (m(7)GTP). May have a dual role in cell division arrest and in preventing the incorporation of modified nucleotides into cellular nucleic acids.</text>
</comment>
<keyword evidence="2 9" id="KW-0963">Cytoplasm</keyword>
<dbReference type="GO" id="GO:0047429">
    <property type="term" value="F:nucleoside triphosphate diphosphatase activity"/>
    <property type="evidence" value="ECO:0007669"/>
    <property type="project" value="InterPro"/>
</dbReference>
<evidence type="ECO:0000313" key="11">
    <source>
        <dbReference type="Proteomes" id="UP001139971"/>
    </source>
</evidence>